<organism evidence="3">
    <name type="scientific">uncultured Planctomycetota bacterium</name>
    <dbReference type="NCBI Taxonomy" id="120965"/>
    <lineage>
        <taxon>Bacteria</taxon>
        <taxon>Pseudomonadati</taxon>
        <taxon>Planctomycetota</taxon>
        <taxon>environmental samples</taxon>
    </lineage>
</organism>
<dbReference type="PANTHER" id="PTHR47505:SF1">
    <property type="entry name" value="DNA UTILIZATION PROTEIN YHGH"/>
    <property type="match status" value="1"/>
</dbReference>
<evidence type="ECO:0000256" key="1">
    <source>
        <dbReference type="ARBA" id="ARBA00008007"/>
    </source>
</evidence>
<dbReference type="InterPro" id="IPR051910">
    <property type="entry name" value="ComF/GntX_DNA_util-trans"/>
</dbReference>
<dbReference type="PANTHER" id="PTHR47505">
    <property type="entry name" value="DNA UTILIZATION PROTEIN YHGH"/>
    <property type="match status" value="1"/>
</dbReference>
<evidence type="ECO:0000313" key="3">
    <source>
        <dbReference type="EMBL" id="BAL55978.1"/>
    </source>
</evidence>
<keyword evidence="3" id="KW-0808">Transferase</keyword>
<dbReference type="InterPro" id="IPR000836">
    <property type="entry name" value="PRTase_dom"/>
</dbReference>
<dbReference type="Gene3D" id="3.40.50.2020">
    <property type="match status" value="1"/>
</dbReference>
<dbReference type="Pfam" id="PF00156">
    <property type="entry name" value="Pribosyltran"/>
    <property type="match status" value="1"/>
</dbReference>
<name>H5SIJ2_9BACT</name>
<feature type="domain" description="Phosphoribosyltransferase" evidence="2">
    <location>
        <begin position="122"/>
        <end position="159"/>
    </location>
</feature>
<protein>
    <submittedName>
        <fullName evidence="3">Phosphoribosyltransferase</fullName>
    </submittedName>
</protein>
<dbReference type="InterPro" id="IPR029057">
    <property type="entry name" value="PRTase-like"/>
</dbReference>
<reference evidence="3" key="1">
    <citation type="journal article" date="2005" name="Environ. Microbiol.">
        <title>Genetic and functional properties of uncultivated thermophilic crenarchaeotes from a subsurface gold mine as revealed by analysis of genome fragments.</title>
        <authorList>
            <person name="Nunoura T."/>
            <person name="Hirayama H."/>
            <person name="Takami H."/>
            <person name="Oida H."/>
            <person name="Nishi S."/>
            <person name="Shimamura S."/>
            <person name="Suzuki Y."/>
            <person name="Inagaki F."/>
            <person name="Takai K."/>
            <person name="Nealson K.H."/>
            <person name="Horikoshi K."/>
        </authorList>
    </citation>
    <scope>NUCLEOTIDE SEQUENCE</scope>
</reference>
<sequence length="161" mass="18135">MKRLGRYEGVLRDAVLQIKHAAYEGLAVALGRFLGYLLTHTEVPFDVIVPVPLHWWRQWRRGYNQAEALAEGIGEITGKRVLSKVLLRIRPTSSQTWQSPTERQPNIKGAFRAQFRGHSVPRSVLLVDDVMTTGSTLTEAARTLRNAGVREIHVAILARTE</sequence>
<dbReference type="EMBL" id="AP011734">
    <property type="protein sequence ID" value="BAL55978.1"/>
    <property type="molecule type" value="Genomic_DNA"/>
</dbReference>
<dbReference type="AlphaFoldDB" id="H5SIJ2"/>
<reference evidence="3" key="2">
    <citation type="journal article" date="2012" name="PLoS ONE">
        <title>A Deeply Branching Thermophilic Bacterium with an Ancient Acetyl-CoA Pathway Dominates a Subsurface Ecosystem.</title>
        <authorList>
            <person name="Takami H."/>
            <person name="Noguchi H."/>
            <person name="Takaki Y."/>
            <person name="Uchiyama I."/>
            <person name="Toyoda A."/>
            <person name="Nishi S."/>
            <person name="Chee G.-J."/>
            <person name="Arai W."/>
            <person name="Nunoura T."/>
            <person name="Itoh T."/>
            <person name="Hattori M."/>
            <person name="Takai K."/>
        </authorList>
    </citation>
    <scope>NUCLEOTIDE SEQUENCE</scope>
</reference>
<dbReference type="GO" id="GO:0016757">
    <property type="term" value="F:glycosyltransferase activity"/>
    <property type="evidence" value="ECO:0007669"/>
    <property type="project" value="UniProtKB-KW"/>
</dbReference>
<proteinExistence type="inferred from homology"/>
<keyword evidence="3" id="KW-0328">Glycosyltransferase</keyword>
<comment type="similarity">
    <text evidence="1">Belongs to the ComF/GntX family.</text>
</comment>
<gene>
    <name evidence="3" type="ORF">HGMM_F33C03C21</name>
</gene>
<accession>H5SIJ2</accession>
<dbReference type="CDD" id="cd06223">
    <property type="entry name" value="PRTases_typeI"/>
    <property type="match status" value="1"/>
</dbReference>
<dbReference type="SUPFAM" id="SSF53271">
    <property type="entry name" value="PRTase-like"/>
    <property type="match status" value="1"/>
</dbReference>
<evidence type="ECO:0000259" key="2">
    <source>
        <dbReference type="Pfam" id="PF00156"/>
    </source>
</evidence>